<evidence type="ECO:0000256" key="2">
    <source>
        <dbReference type="SAM" id="SignalP"/>
    </source>
</evidence>
<keyword evidence="5" id="KW-1185">Reference proteome</keyword>
<dbReference type="GO" id="GO:0006508">
    <property type="term" value="P:proteolysis"/>
    <property type="evidence" value="ECO:0007669"/>
    <property type="project" value="InterPro"/>
</dbReference>
<dbReference type="PANTHER" id="PTHR32060">
    <property type="entry name" value="TAIL-SPECIFIC PROTEASE"/>
    <property type="match status" value="1"/>
</dbReference>
<dbReference type="InterPro" id="IPR029045">
    <property type="entry name" value="ClpP/crotonase-like_dom_sf"/>
</dbReference>
<dbReference type="InterPro" id="IPR041613">
    <property type="entry name" value="Pept_S41_N"/>
</dbReference>
<feature type="domain" description="Tail specific protease" evidence="3">
    <location>
        <begin position="209"/>
        <end position="413"/>
    </location>
</feature>
<dbReference type="CDD" id="cd07561">
    <property type="entry name" value="Peptidase_S41_CPP_like"/>
    <property type="match status" value="1"/>
</dbReference>
<dbReference type="OrthoDB" id="7168509at2"/>
<dbReference type="PANTHER" id="PTHR32060:SF30">
    <property type="entry name" value="CARBOXY-TERMINAL PROCESSING PROTEASE CTPA"/>
    <property type="match status" value="1"/>
</dbReference>
<dbReference type="RefSeq" id="WP_084220554.1">
    <property type="nucleotide sequence ID" value="NZ_BBPI01000019.1"/>
</dbReference>
<dbReference type="Pfam" id="PF03572">
    <property type="entry name" value="Peptidase_S41"/>
    <property type="match status" value="1"/>
</dbReference>
<dbReference type="Gene3D" id="2.30.42.10">
    <property type="match status" value="1"/>
</dbReference>
<dbReference type="InterPro" id="IPR005151">
    <property type="entry name" value="Tail-specific_protease"/>
</dbReference>
<comment type="caution">
    <text evidence="4">The sequence shown here is derived from an EMBL/GenBank/DDBJ whole genome shotgun (WGS) entry which is preliminary data.</text>
</comment>
<protein>
    <submittedName>
        <fullName evidence="4">Peptidase S41 family protein</fullName>
    </submittedName>
</protein>
<accession>A0A0A1W4H5</accession>
<sequence>MSRFGRLGTLLALAATLAGCGDGGGSSSTIGSNTGGSGGGTATGTVDNSCSLRNRQNWVSAQMNEWYLFPDTLPASLDPTPYTTVSDYIDALTATARAQRKDRFFTYITSIKEENAYYNSGASAGFGWRLTTDASMSRLLIAESMEGGPALAAGVDRGAEIQGIGTTASNIQSIADIVRADPNNGLYNALGSDTAGTTRYFRVADSSGGNVRTVAITKADFTLQPVSPRYGTQIITDNGQRYGYVNLRTFISTADPQLRAAFASFKQQGITQVVVDLRYNGGGSIDIADLFNNLLGGNRQTSDVMGYVAFRPSKSSNNETTYFAPQPESIVPTRLAFIGTGGTASASELVLNRTLPYMGSNTGLIGANTYGKPVGQIARDNAQCDDRLRVIALSIQNANRQGDYYNGLASVVPASCRASDDLTRKMGDPQEASTRAALDFLQGKSCTPISATASAQAAGEGPRKLLQPARPSVAQRDVPGLF</sequence>
<dbReference type="Proteomes" id="UP000032305">
    <property type="component" value="Unassembled WGS sequence"/>
</dbReference>
<dbReference type="GO" id="GO:0030288">
    <property type="term" value="C:outer membrane-bounded periplasmic space"/>
    <property type="evidence" value="ECO:0007669"/>
    <property type="project" value="TreeGrafter"/>
</dbReference>
<reference evidence="4 5" key="1">
    <citation type="submission" date="2014-11" db="EMBL/GenBank/DDBJ databases">
        <title>Whole genome shotgun sequence of Sphingomonas parapaucimobilis NBRC 15100.</title>
        <authorList>
            <person name="Katano-Makiyama Y."/>
            <person name="Hosoyama A."/>
            <person name="Hashimoto M."/>
            <person name="Hosoyama Y."/>
            <person name="Noguchi M."/>
            <person name="Numata M."/>
            <person name="Tsuchikane K."/>
            <person name="Hirakata S."/>
            <person name="Uohara A."/>
            <person name="Shimodaira J."/>
            <person name="Ohji S."/>
            <person name="Ichikawa N."/>
            <person name="Kimura A."/>
            <person name="Yamazoe A."/>
            <person name="Fujita N."/>
        </authorList>
    </citation>
    <scope>NUCLEOTIDE SEQUENCE [LARGE SCALE GENOMIC DNA]</scope>
    <source>
        <strain evidence="4 5">NBRC 15100</strain>
    </source>
</reference>
<dbReference type="SUPFAM" id="SSF52096">
    <property type="entry name" value="ClpP/crotonase"/>
    <property type="match status" value="1"/>
</dbReference>
<dbReference type="GO" id="GO:0007165">
    <property type="term" value="P:signal transduction"/>
    <property type="evidence" value="ECO:0007669"/>
    <property type="project" value="TreeGrafter"/>
</dbReference>
<dbReference type="GO" id="GO:0008236">
    <property type="term" value="F:serine-type peptidase activity"/>
    <property type="evidence" value="ECO:0007669"/>
    <property type="project" value="InterPro"/>
</dbReference>
<feature type="chain" id="PRO_5001982143" evidence="2">
    <location>
        <begin position="21"/>
        <end position="482"/>
    </location>
</feature>
<dbReference type="AlphaFoldDB" id="A0A0A1W4H5"/>
<proteinExistence type="predicted"/>
<dbReference type="GO" id="GO:0004175">
    <property type="term" value="F:endopeptidase activity"/>
    <property type="evidence" value="ECO:0007669"/>
    <property type="project" value="TreeGrafter"/>
</dbReference>
<evidence type="ECO:0000256" key="1">
    <source>
        <dbReference type="SAM" id="MobiDB-lite"/>
    </source>
</evidence>
<dbReference type="eggNOG" id="COG0793">
    <property type="taxonomic scope" value="Bacteria"/>
</dbReference>
<feature type="region of interest" description="Disordered" evidence="1">
    <location>
        <begin position="457"/>
        <end position="482"/>
    </location>
</feature>
<dbReference type="Gene3D" id="3.90.226.10">
    <property type="entry name" value="2-enoyl-CoA Hydratase, Chain A, domain 1"/>
    <property type="match status" value="1"/>
</dbReference>
<evidence type="ECO:0000313" key="4">
    <source>
        <dbReference type="EMBL" id="GAM00112.1"/>
    </source>
</evidence>
<dbReference type="InterPro" id="IPR036034">
    <property type="entry name" value="PDZ_sf"/>
</dbReference>
<evidence type="ECO:0000313" key="5">
    <source>
        <dbReference type="Proteomes" id="UP000032305"/>
    </source>
</evidence>
<keyword evidence="2" id="KW-0732">Signal</keyword>
<dbReference type="PROSITE" id="PS51257">
    <property type="entry name" value="PROKAR_LIPOPROTEIN"/>
    <property type="match status" value="1"/>
</dbReference>
<organism evidence="4 5">
    <name type="scientific">Sphingomonas parapaucimobilis NBRC 15100</name>
    <dbReference type="NCBI Taxonomy" id="1219049"/>
    <lineage>
        <taxon>Bacteria</taxon>
        <taxon>Pseudomonadati</taxon>
        <taxon>Pseudomonadota</taxon>
        <taxon>Alphaproteobacteria</taxon>
        <taxon>Sphingomonadales</taxon>
        <taxon>Sphingomonadaceae</taxon>
        <taxon>Sphingomonas</taxon>
    </lineage>
</organism>
<dbReference type="MEROPS" id="S41.012"/>
<dbReference type="SMART" id="SM00245">
    <property type="entry name" value="TSPc"/>
    <property type="match status" value="1"/>
</dbReference>
<evidence type="ECO:0000259" key="3">
    <source>
        <dbReference type="SMART" id="SM00245"/>
    </source>
</evidence>
<dbReference type="EMBL" id="BBPI01000019">
    <property type="protein sequence ID" value="GAM00112.1"/>
    <property type="molecule type" value="Genomic_DNA"/>
</dbReference>
<dbReference type="Gene3D" id="3.30.750.170">
    <property type="match status" value="1"/>
</dbReference>
<dbReference type="Pfam" id="PF18294">
    <property type="entry name" value="Pept_S41_N"/>
    <property type="match status" value="1"/>
</dbReference>
<name>A0A0A1W4H5_9SPHN</name>
<gene>
    <name evidence="4" type="ORF">SP5_019_00180</name>
</gene>
<feature type="signal peptide" evidence="2">
    <location>
        <begin position="1"/>
        <end position="20"/>
    </location>
</feature>